<sequence length="308" mass="32798">MSCNLSDQEKQLGPSEFPDNNYPVMRNLLAPVSHFGSEKLALLSSSMLNPICNTTSTKYSSFTECTSQDIYGNPLLCHPSLNTINLTHENLMNSQILVSDKRTFGRNSSTDQLLNEGTPFKTEFQSAKYAPNPHTECVHDALYTESSESTPSSLPDVVVIDLGKTEMVMGRDKSGTVGSGTSSSVSPITETSVPSSPTGEESLVLPVSYVARLLEPVMVKPPSVSQVSKQGFVGGLSNLQPGHFGGTIKVDLSELGNCSSYPKARTDLEATDQPFPSCGGGDILVCQQQETFPGSSETGFGESVLGPG</sequence>
<evidence type="ECO:0000313" key="2">
    <source>
        <dbReference type="EMBL" id="CAL1548110.1"/>
    </source>
</evidence>
<dbReference type="Proteomes" id="UP001497497">
    <property type="component" value="Unassembled WGS sequence"/>
</dbReference>
<feature type="compositionally biased region" description="Low complexity" evidence="1">
    <location>
        <begin position="175"/>
        <end position="186"/>
    </location>
</feature>
<name>A0AAV2INR9_LYMST</name>
<protein>
    <submittedName>
        <fullName evidence="2">Uncharacterized protein</fullName>
    </submittedName>
</protein>
<accession>A0AAV2INR9</accession>
<keyword evidence="3" id="KW-1185">Reference proteome</keyword>
<evidence type="ECO:0000313" key="3">
    <source>
        <dbReference type="Proteomes" id="UP001497497"/>
    </source>
</evidence>
<feature type="compositionally biased region" description="Polar residues" evidence="1">
    <location>
        <begin position="187"/>
        <end position="199"/>
    </location>
</feature>
<evidence type="ECO:0000256" key="1">
    <source>
        <dbReference type="SAM" id="MobiDB-lite"/>
    </source>
</evidence>
<feature type="region of interest" description="Disordered" evidence="1">
    <location>
        <begin position="170"/>
        <end position="200"/>
    </location>
</feature>
<proteinExistence type="predicted"/>
<dbReference type="AlphaFoldDB" id="A0AAV2INR9"/>
<gene>
    <name evidence="2" type="ORF">GSLYS_00021427001</name>
</gene>
<comment type="caution">
    <text evidence="2">The sequence shown here is derived from an EMBL/GenBank/DDBJ whole genome shotgun (WGS) entry which is preliminary data.</text>
</comment>
<dbReference type="EMBL" id="CAXITT010001177">
    <property type="protein sequence ID" value="CAL1548110.1"/>
    <property type="molecule type" value="Genomic_DNA"/>
</dbReference>
<reference evidence="2 3" key="1">
    <citation type="submission" date="2024-04" db="EMBL/GenBank/DDBJ databases">
        <authorList>
            <consortium name="Genoscope - CEA"/>
            <person name="William W."/>
        </authorList>
    </citation>
    <scope>NUCLEOTIDE SEQUENCE [LARGE SCALE GENOMIC DNA]</scope>
</reference>
<feature type="non-terminal residue" evidence="2">
    <location>
        <position position="308"/>
    </location>
</feature>
<feature type="region of interest" description="Disordered" evidence="1">
    <location>
        <begin position="1"/>
        <end position="20"/>
    </location>
</feature>
<organism evidence="2 3">
    <name type="scientific">Lymnaea stagnalis</name>
    <name type="common">Great pond snail</name>
    <name type="synonym">Helix stagnalis</name>
    <dbReference type="NCBI Taxonomy" id="6523"/>
    <lineage>
        <taxon>Eukaryota</taxon>
        <taxon>Metazoa</taxon>
        <taxon>Spiralia</taxon>
        <taxon>Lophotrochozoa</taxon>
        <taxon>Mollusca</taxon>
        <taxon>Gastropoda</taxon>
        <taxon>Heterobranchia</taxon>
        <taxon>Euthyneura</taxon>
        <taxon>Panpulmonata</taxon>
        <taxon>Hygrophila</taxon>
        <taxon>Lymnaeoidea</taxon>
        <taxon>Lymnaeidae</taxon>
        <taxon>Lymnaea</taxon>
    </lineage>
</organism>